<gene>
    <name evidence="2" type="ORF">PVAP13_4NG210499</name>
</gene>
<organism evidence="2 3">
    <name type="scientific">Panicum virgatum</name>
    <name type="common">Blackwell switchgrass</name>
    <dbReference type="NCBI Taxonomy" id="38727"/>
    <lineage>
        <taxon>Eukaryota</taxon>
        <taxon>Viridiplantae</taxon>
        <taxon>Streptophyta</taxon>
        <taxon>Embryophyta</taxon>
        <taxon>Tracheophyta</taxon>
        <taxon>Spermatophyta</taxon>
        <taxon>Magnoliopsida</taxon>
        <taxon>Liliopsida</taxon>
        <taxon>Poales</taxon>
        <taxon>Poaceae</taxon>
        <taxon>PACMAD clade</taxon>
        <taxon>Panicoideae</taxon>
        <taxon>Panicodae</taxon>
        <taxon>Paniceae</taxon>
        <taxon>Panicinae</taxon>
        <taxon>Panicum</taxon>
        <taxon>Panicum sect. Hiantes</taxon>
    </lineage>
</organism>
<reference evidence="2" key="1">
    <citation type="submission" date="2020-05" db="EMBL/GenBank/DDBJ databases">
        <title>WGS assembly of Panicum virgatum.</title>
        <authorList>
            <person name="Lovell J.T."/>
            <person name="Jenkins J."/>
            <person name="Shu S."/>
            <person name="Juenger T.E."/>
            <person name="Schmutz J."/>
        </authorList>
    </citation>
    <scope>NUCLEOTIDE SEQUENCE</scope>
    <source>
        <strain evidence="2">AP13</strain>
    </source>
</reference>
<accession>A0A8T0T588</accession>
<proteinExistence type="predicted"/>
<evidence type="ECO:0000313" key="3">
    <source>
        <dbReference type="Proteomes" id="UP000823388"/>
    </source>
</evidence>
<feature type="compositionally biased region" description="Basic residues" evidence="1">
    <location>
        <begin position="148"/>
        <end position="158"/>
    </location>
</feature>
<dbReference type="EMBL" id="CM029044">
    <property type="protein sequence ID" value="KAG2606451.1"/>
    <property type="molecule type" value="Genomic_DNA"/>
</dbReference>
<evidence type="ECO:0000313" key="2">
    <source>
        <dbReference type="EMBL" id="KAG2606451.1"/>
    </source>
</evidence>
<comment type="caution">
    <text evidence="2">The sequence shown here is derived from an EMBL/GenBank/DDBJ whole genome shotgun (WGS) entry which is preliminary data.</text>
</comment>
<dbReference type="AlphaFoldDB" id="A0A8T0T588"/>
<feature type="compositionally biased region" description="Basic residues" evidence="1">
    <location>
        <begin position="117"/>
        <end position="129"/>
    </location>
</feature>
<name>A0A8T0T588_PANVG</name>
<evidence type="ECO:0000256" key="1">
    <source>
        <dbReference type="SAM" id="MobiDB-lite"/>
    </source>
</evidence>
<protein>
    <submittedName>
        <fullName evidence="2">Uncharacterized protein</fullName>
    </submittedName>
</protein>
<dbReference type="Proteomes" id="UP000823388">
    <property type="component" value="Chromosome 4N"/>
</dbReference>
<sequence>MEAVDHLSPRHLHQVHDAECGAVEGIEVALEVVEAGSQHRDLAARGGTIPLQVLDLDPGLGGLALRHGRRLGGRGEGGLQVGDVRAEHVDLRRGGLAFLGLREVPHQVANVPGRSHVGVRRGRRGRRSGPRVGGWPRTRVGEGEPPRHIRHTRGGPSPKRRVAAAAARAPNAKALVIGHDDEGSERRKDSCYERECTEERGRERGFRAQARHYAYGVGPRAQCSS</sequence>
<keyword evidence="3" id="KW-1185">Reference proteome</keyword>
<feature type="region of interest" description="Disordered" evidence="1">
    <location>
        <begin position="115"/>
        <end position="158"/>
    </location>
</feature>